<evidence type="ECO:0000313" key="2">
    <source>
        <dbReference type="EMBL" id="QHT75127.1"/>
    </source>
</evidence>
<organism evidence="2">
    <name type="scientific">viral metagenome</name>
    <dbReference type="NCBI Taxonomy" id="1070528"/>
    <lineage>
        <taxon>unclassified sequences</taxon>
        <taxon>metagenomes</taxon>
        <taxon>organismal metagenomes</taxon>
    </lineage>
</organism>
<dbReference type="AlphaFoldDB" id="A0A6C0H3Z5"/>
<evidence type="ECO:0000256" key="1">
    <source>
        <dbReference type="SAM" id="MobiDB-lite"/>
    </source>
</evidence>
<feature type="compositionally biased region" description="Basic and acidic residues" evidence="1">
    <location>
        <begin position="190"/>
        <end position="200"/>
    </location>
</feature>
<sequence>MIDNYILVDDEPYKTIIYENIQEVSNIATKLRNMLNKVYDYNRRLFFKKSAKELDEWYNKIEIQINLLKKRIDNLYELVVVFIKGNATWKTLEPITLSKIQLNILKAFLEYKDYEDKLESYVNTVHTYRDRVANIARELEELLETIPELFEDVPLSLRLNQEELDKLNSNVEVKLDEIRVITDNLIEEAREAREDTHEGPDDVSAGGKKSKKRRTQSKQTKRRQRKINKKSKIKYTIRRR</sequence>
<proteinExistence type="predicted"/>
<feature type="compositionally biased region" description="Basic residues" evidence="1">
    <location>
        <begin position="208"/>
        <end position="240"/>
    </location>
</feature>
<protein>
    <submittedName>
        <fullName evidence="2">Uncharacterized protein</fullName>
    </submittedName>
</protein>
<dbReference type="EMBL" id="MN739863">
    <property type="protein sequence ID" value="QHT75127.1"/>
    <property type="molecule type" value="Genomic_DNA"/>
</dbReference>
<reference evidence="2" key="1">
    <citation type="journal article" date="2020" name="Nature">
        <title>Giant virus diversity and host interactions through global metagenomics.</title>
        <authorList>
            <person name="Schulz F."/>
            <person name="Roux S."/>
            <person name="Paez-Espino D."/>
            <person name="Jungbluth S."/>
            <person name="Walsh D.A."/>
            <person name="Denef V.J."/>
            <person name="McMahon K.D."/>
            <person name="Konstantinidis K.T."/>
            <person name="Eloe-Fadrosh E.A."/>
            <person name="Kyrpides N.C."/>
            <person name="Woyke T."/>
        </authorList>
    </citation>
    <scope>NUCLEOTIDE SEQUENCE</scope>
    <source>
        <strain evidence="2">GVMAG-M-3300023179-63</strain>
    </source>
</reference>
<feature type="region of interest" description="Disordered" evidence="1">
    <location>
        <begin position="190"/>
        <end position="240"/>
    </location>
</feature>
<name>A0A6C0H3Z5_9ZZZZ</name>
<accession>A0A6C0H3Z5</accession>